<dbReference type="Proteomes" id="UP000813385">
    <property type="component" value="Unassembled WGS sequence"/>
</dbReference>
<dbReference type="AlphaFoldDB" id="A0A8K0TNJ8"/>
<evidence type="ECO:0000313" key="2">
    <source>
        <dbReference type="EMBL" id="KAH7375563.1"/>
    </source>
</evidence>
<dbReference type="OrthoDB" id="4799593at2759"/>
<keyword evidence="1" id="KW-0732">Signal</keyword>
<dbReference type="EMBL" id="JAGPXD010000001">
    <property type="protein sequence ID" value="KAH7375563.1"/>
    <property type="molecule type" value="Genomic_DNA"/>
</dbReference>
<gene>
    <name evidence="2" type="ORF">B0T11DRAFT_270532</name>
</gene>
<name>A0A8K0TNJ8_9PEZI</name>
<sequence length="165" mass="17869">MALPPSRPSPLLLLAVLVWILISHSEQTKSLLGFAMSSLEKPFTVEIGGVPIVKLTDQIQERTQARVSNSGVAAVFTLKDSRLSSDGHILSRYTVENRSFMPKEVFWFPNGDDATQSQAVSVEKSGDSYKLRFGGGGLIAEGGQVFADLQGLDDAKVVIKFVTKS</sequence>
<protein>
    <submittedName>
        <fullName evidence="2">Uncharacterized protein</fullName>
    </submittedName>
</protein>
<evidence type="ECO:0000313" key="3">
    <source>
        <dbReference type="Proteomes" id="UP000813385"/>
    </source>
</evidence>
<dbReference type="Gene3D" id="2.80.10.50">
    <property type="match status" value="1"/>
</dbReference>
<proteinExistence type="predicted"/>
<dbReference type="GO" id="GO:0004867">
    <property type="term" value="F:serine-type endopeptidase inhibitor activity"/>
    <property type="evidence" value="ECO:0007669"/>
    <property type="project" value="InterPro"/>
</dbReference>
<accession>A0A8K0TNJ8</accession>
<reference evidence="2" key="1">
    <citation type="journal article" date="2021" name="Nat. Commun.">
        <title>Genetic determinants of endophytism in the Arabidopsis root mycobiome.</title>
        <authorList>
            <person name="Mesny F."/>
            <person name="Miyauchi S."/>
            <person name="Thiergart T."/>
            <person name="Pickel B."/>
            <person name="Atanasova L."/>
            <person name="Karlsson M."/>
            <person name="Huettel B."/>
            <person name="Barry K.W."/>
            <person name="Haridas S."/>
            <person name="Chen C."/>
            <person name="Bauer D."/>
            <person name="Andreopoulos W."/>
            <person name="Pangilinan J."/>
            <person name="LaButti K."/>
            <person name="Riley R."/>
            <person name="Lipzen A."/>
            <person name="Clum A."/>
            <person name="Drula E."/>
            <person name="Henrissat B."/>
            <person name="Kohler A."/>
            <person name="Grigoriev I.V."/>
            <person name="Martin F.M."/>
            <person name="Hacquard S."/>
        </authorList>
    </citation>
    <scope>NUCLEOTIDE SEQUENCE</scope>
    <source>
        <strain evidence="2">MPI-CAGE-AT-0016</strain>
    </source>
</reference>
<dbReference type="InterPro" id="IPR031755">
    <property type="entry name" value="Inhibitor_I66"/>
</dbReference>
<feature type="signal peptide" evidence="1">
    <location>
        <begin position="1"/>
        <end position="25"/>
    </location>
</feature>
<organism evidence="2 3">
    <name type="scientific">Plectosphaerella cucumerina</name>
    <dbReference type="NCBI Taxonomy" id="40658"/>
    <lineage>
        <taxon>Eukaryota</taxon>
        <taxon>Fungi</taxon>
        <taxon>Dikarya</taxon>
        <taxon>Ascomycota</taxon>
        <taxon>Pezizomycotina</taxon>
        <taxon>Sordariomycetes</taxon>
        <taxon>Hypocreomycetidae</taxon>
        <taxon>Glomerellales</taxon>
        <taxon>Plectosphaerellaceae</taxon>
        <taxon>Plectosphaerella</taxon>
    </lineage>
</organism>
<keyword evidence="3" id="KW-1185">Reference proteome</keyword>
<evidence type="ECO:0000256" key="1">
    <source>
        <dbReference type="SAM" id="SignalP"/>
    </source>
</evidence>
<comment type="caution">
    <text evidence="2">The sequence shown here is derived from an EMBL/GenBank/DDBJ whole genome shotgun (WGS) entry which is preliminary data.</text>
</comment>
<dbReference type="Pfam" id="PF16850">
    <property type="entry name" value="Inhibitor_I66"/>
    <property type="match status" value="1"/>
</dbReference>
<feature type="chain" id="PRO_5035440599" evidence="1">
    <location>
        <begin position="26"/>
        <end position="165"/>
    </location>
</feature>